<accession>A0A2T4DC64</accession>
<evidence type="ECO:0000313" key="10">
    <source>
        <dbReference type="EMBL" id="PTB91368.1"/>
    </source>
</evidence>
<comment type="similarity">
    <text evidence="2">Belongs to the MgtC/SapB family.</text>
</comment>
<feature type="domain" description="MgtC/SapB/SrpB/YhiD N-terminal" evidence="8">
    <location>
        <begin position="17"/>
        <end position="147"/>
    </location>
</feature>
<keyword evidence="3" id="KW-1003">Cell membrane</keyword>
<keyword evidence="4 7" id="KW-0812">Transmembrane</keyword>
<evidence type="ECO:0000313" key="11">
    <source>
        <dbReference type="Proteomes" id="UP000240608"/>
    </source>
</evidence>
<keyword evidence="5 7" id="KW-1133">Transmembrane helix</keyword>
<gene>
    <name evidence="10" type="ORF">C9994_15660</name>
    <name evidence="9" type="ORF">GCM10011506_19610</name>
</gene>
<dbReference type="EMBL" id="PYVU01000395">
    <property type="protein sequence ID" value="PTB91368.1"/>
    <property type="molecule type" value="Genomic_DNA"/>
</dbReference>
<dbReference type="InterPro" id="IPR049177">
    <property type="entry name" value="MgtC_SapB_SrpB_YhiD_N"/>
</dbReference>
<feature type="transmembrane region" description="Helical" evidence="7">
    <location>
        <begin position="104"/>
        <end position="122"/>
    </location>
</feature>
<dbReference type="EMBL" id="BMEC01000005">
    <property type="protein sequence ID" value="GGC34200.1"/>
    <property type="molecule type" value="Genomic_DNA"/>
</dbReference>
<dbReference type="Proteomes" id="UP000636010">
    <property type="component" value="Unassembled WGS sequence"/>
</dbReference>
<name>A0A2T4DC64_9BACT</name>
<reference evidence="10 11" key="2">
    <citation type="submission" date="2018-03" db="EMBL/GenBank/DDBJ databases">
        <title>Cross-interface Injection: A General Nanoliter Liquid Handling Method Applied to Single Cells Genome Amplification Automated Nanoliter Liquid Handling Applied to Single Cell Multiple Displacement Amplification.</title>
        <authorList>
            <person name="Yun J."/>
            <person name="Xu P."/>
            <person name="Xu J."/>
            <person name="Dai X."/>
            <person name="Wang Y."/>
            <person name="Zheng X."/>
            <person name="Cao C."/>
            <person name="Yi Q."/>
            <person name="Zhu Y."/>
            <person name="Wang L."/>
            <person name="Dong Z."/>
            <person name="Huang Y."/>
            <person name="Huang L."/>
            <person name="Du W."/>
        </authorList>
    </citation>
    <scope>NUCLEOTIDE SEQUENCE [LARGE SCALE GENOMIC DNA]</scope>
    <source>
        <strain evidence="10 11">Z-D1-2</strain>
    </source>
</reference>
<feature type="transmembrane region" description="Helical" evidence="7">
    <location>
        <begin position="128"/>
        <end position="149"/>
    </location>
</feature>
<feature type="transmembrane region" description="Helical" evidence="7">
    <location>
        <begin position="12"/>
        <end position="29"/>
    </location>
</feature>
<dbReference type="PRINTS" id="PR01837">
    <property type="entry name" value="MGTCSAPBPROT"/>
</dbReference>
<evidence type="ECO:0000313" key="9">
    <source>
        <dbReference type="EMBL" id="GGC34200.1"/>
    </source>
</evidence>
<sequence>MTDFELSNQLYILMNVAIAAVLTGLIGLEREFKNKPAGFRTNMIVGSSAALLLSLGKIIVDSYGEGEAMGTIQADPTRIIEAIIVGISFIGAGTILKGKEEDKVYYLTTAATVLFSAGIGIAVALDQYVLAVTTTFFILVINRVAKLVYNRINN</sequence>
<dbReference type="RefSeq" id="WP_188462834.1">
    <property type="nucleotide sequence ID" value="NZ_BAABHU010000005.1"/>
</dbReference>
<dbReference type="AlphaFoldDB" id="A0A2T4DC64"/>
<evidence type="ECO:0000256" key="5">
    <source>
        <dbReference type="ARBA" id="ARBA00022989"/>
    </source>
</evidence>
<dbReference type="GO" id="GO:0005886">
    <property type="term" value="C:plasma membrane"/>
    <property type="evidence" value="ECO:0007669"/>
    <property type="project" value="UniProtKB-SubCell"/>
</dbReference>
<organism evidence="10 11">
    <name type="scientific">Marivirga lumbricoides</name>
    <dbReference type="NCBI Taxonomy" id="1046115"/>
    <lineage>
        <taxon>Bacteria</taxon>
        <taxon>Pseudomonadati</taxon>
        <taxon>Bacteroidota</taxon>
        <taxon>Cytophagia</taxon>
        <taxon>Cytophagales</taxon>
        <taxon>Marivirgaceae</taxon>
        <taxon>Marivirga</taxon>
    </lineage>
</organism>
<dbReference type="Proteomes" id="UP000240608">
    <property type="component" value="Unassembled WGS sequence"/>
</dbReference>
<feature type="transmembrane region" description="Helical" evidence="7">
    <location>
        <begin position="41"/>
        <end position="59"/>
    </location>
</feature>
<dbReference type="Pfam" id="PF02308">
    <property type="entry name" value="MgtC"/>
    <property type="match status" value="1"/>
</dbReference>
<evidence type="ECO:0000259" key="8">
    <source>
        <dbReference type="Pfam" id="PF02308"/>
    </source>
</evidence>
<comment type="caution">
    <text evidence="10">The sequence shown here is derived from an EMBL/GenBank/DDBJ whole genome shotgun (WGS) entry which is preliminary data.</text>
</comment>
<reference evidence="9" key="4">
    <citation type="submission" date="2024-05" db="EMBL/GenBank/DDBJ databases">
        <authorList>
            <person name="Sun Q."/>
            <person name="Zhou Y."/>
        </authorList>
    </citation>
    <scope>NUCLEOTIDE SEQUENCE</scope>
    <source>
        <strain evidence="9">CGMCC 1.10832</strain>
    </source>
</reference>
<reference evidence="9" key="1">
    <citation type="journal article" date="2014" name="Int. J. Syst. Evol. Microbiol.">
        <title>Complete genome of a new Firmicutes species belonging to the dominant human colonic microbiota ('Ruminococcus bicirculans') reveals two chromosomes and a selective capacity to utilize plant glucans.</title>
        <authorList>
            <consortium name="NISC Comparative Sequencing Program"/>
            <person name="Wegmann U."/>
            <person name="Louis P."/>
            <person name="Goesmann A."/>
            <person name="Henrissat B."/>
            <person name="Duncan S.H."/>
            <person name="Flint H.J."/>
        </authorList>
    </citation>
    <scope>NUCLEOTIDE SEQUENCE</scope>
    <source>
        <strain evidence="9">CGMCC 1.10832</strain>
    </source>
</reference>
<evidence type="ECO:0000256" key="4">
    <source>
        <dbReference type="ARBA" id="ARBA00022692"/>
    </source>
</evidence>
<reference evidence="12" key="3">
    <citation type="journal article" date="2019" name="Int. J. Syst. Evol. Microbiol.">
        <title>The Global Catalogue of Microorganisms (GCM) 10K type strain sequencing project: providing services to taxonomists for standard genome sequencing and annotation.</title>
        <authorList>
            <consortium name="The Broad Institute Genomics Platform"/>
            <consortium name="The Broad Institute Genome Sequencing Center for Infectious Disease"/>
            <person name="Wu L."/>
            <person name="Ma J."/>
        </authorList>
    </citation>
    <scope>NUCLEOTIDE SEQUENCE [LARGE SCALE GENOMIC DNA]</scope>
    <source>
        <strain evidence="12">CGMCC 1.10832</strain>
    </source>
</reference>
<dbReference type="PANTHER" id="PTHR33778:SF1">
    <property type="entry name" value="MAGNESIUM TRANSPORTER YHID-RELATED"/>
    <property type="match status" value="1"/>
</dbReference>
<evidence type="ECO:0000313" key="12">
    <source>
        <dbReference type="Proteomes" id="UP000636010"/>
    </source>
</evidence>
<feature type="transmembrane region" description="Helical" evidence="7">
    <location>
        <begin position="79"/>
        <end position="97"/>
    </location>
</feature>
<dbReference type="InterPro" id="IPR003416">
    <property type="entry name" value="MgtC/SapB/SrpB/YhiD_fam"/>
</dbReference>
<evidence type="ECO:0000256" key="1">
    <source>
        <dbReference type="ARBA" id="ARBA00004651"/>
    </source>
</evidence>
<keyword evidence="12" id="KW-1185">Reference proteome</keyword>
<dbReference type="PANTHER" id="PTHR33778">
    <property type="entry name" value="PROTEIN MGTC"/>
    <property type="match status" value="1"/>
</dbReference>
<evidence type="ECO:0000256" key="3">
    <source>
        <dbReference type="ARBA" id="ARBA00022475"/>
    </source>
</evidence>
<evidence type="ECO:0000256" key="7">
    <source>
        <dbReference type="SAM" id="Phobius"/>
    </source>
</evidence>
<evidence type="ECO:0000256" key="6">
    <source>
        <dbReference type="ARBA" id="ARBA00023136"/>
    </source>
</evidence>
<proteinExistence type="inferred from homology"/>
<evidence type="ECO:0000256" key="2">
    <source>
        <dbReference type="ARBA" id="ARBA00009298"/>
    </source>
</evidence>
<protein>
    <submittedName>
        <fullName evidence="10">Magnesium transporter</fullName>
    </submittedName>
</protein>
<comment type="subcellular location">
    <subcellularLocation>
        <location evidence="1">Cell membrane</location>
        <topology evidence="1">Multi-pass membrane protein</topology>
    </subcellularLocation>
</comment>
<keyword evidence="6 7" id="KW-0472">Membrane</keyword>